<comment type="caution">
    <text evidence="4">The sequence shown here is derived from an EMBL/GenBank/DDBJ whole genome shotgun (WGS) entry which is preliminary data.</text>
</comment>
<evidence type="ECO:0000313" key="2">
    <source>
        <dbReference type="EMBL" id="MCG4959805.1"/>
    </source>
</evidence>
<dbReference type="Proteomes" id="UP000283426">
    <property type="component" value="Unassembled WGS sequence"/>
</dbReference>
<reference evidence="3" key="3">
    <citation type="submission" date="2023-01" db="EMBL/GenBank/DDBJ databases">
        <title>Human gut microbiome strain richness.</title>
        <authorList>
            <person name="Chen-Liaw A."/>
        </authorList>
    </citation>
    <scope>NUCLEOTIDE SEQUENCE</scope>
    <source>
        <strain evidence="3">RTP21484st1_B7_RTP21484_190118</strain>
    </source>
</reference>
<dbReference type="Pfam" id="PF04536">
    <property type="entry name" value="TPM_phosphatase"/>
    <property type="match status" value="1"/>
</dbReference>
<organism evidence="4 6">
    <name type="scientific">Odoribacter splanchnicus</name>
    <dbReference type="NCBI Taxonomy" id="28118"/>
    <lineage>
        <taxon>Bacteria</taxon>
        <taxon>Pseudomonadati</taxon>
        <taxon>Bacteroidota</taxon>
        <taxon>Bacteroidia</taxon>
        <taxon>Bacteroidales</taxon>
        <taxon>Odoribacteraceae</taxon>
        <taxon>Odoribacter</taxon>
    </lineage>
</organism>
<dbReference type="InterPro" id="IPR007621">
    <property type="entry name" value="TPM_dom"/>
</dbReference>
<evidence type="ECO:0000313" key="5">
    <source>
        <dbReference type="EMBL" id="RGY08373.1"/>
    </source>
</evidence>
<sequence>MKPSDFFTPAQKTAMVAAIRQAEKDTSGEIRIHFENHCRKNVLDRAAQVFADLKMHKTALRNGVLIYVALEDKQLAILGDAGINAKVPDHFWDDIKNNMIEKFKSGQICEGVCEAVLTAGQQLKAFFPYQADDVNELSDDISFKN</sequence>
<protein>
    <submittedName>
        <fullName evidence="4">TPM domain-containing protein</fullName>
    </submittedName>
</protein>
<dbReference type="Proteomes" id="UP001199750">
    <property type="component" value="Unassembled WGS sequence"/>
</dbReference>
<evidence type="ECO:0000259" key="1">
    <source>
        <dbReference type="Pfam" id="PF04536"/>
    </source>
</evidence>
<evidence type="ECO:0000313" key="6">
    <source>
        <dbReference type="Proteomes" id="UP000283426"/>
    </source>
</evidence>
<feature type="domain" description="TPM" evidence="1">
    <location>
        <begin position="4"/>
        <end position="120"/>
    </location>
</feature>
<dbReference type="Gene3D" id="3.10.310.50">
    <property type="match status" value="1"/>
</dbReference>
<dbReference type="EMBL" id="QSCO01000005">
    <property type="protein sequence ID" value="RGY08373.1"/>
    <property type="molecule type" value="Genomic_DNA"/>
</dbReference>
<dbReference type="Proteomes" id="UP001212263">
    <property type="component" value="Unassembled WGS sequence"/>
</dbReference>
<reference evidence="2" key="2">
    <citation type="submission" date="2022-01" db="EMBL/GenBank/DDBJ databases">
        <title>Collection of gut derived symbiotic bacterial strains cultured from healthy donors.</title>
        <authorList>
            <person name="Lin H."/>
            <person name="Kohout C."/>
            <person name="Waligurski E."/>
            <person name="Pamer E.G."/>
        </authorList>
    </citation>
    <scope>NUCLEOTIDE SEQUENCE</scope>
    <source>
        <strain evidence="2">DFI.1.149</strain>
    </source>
</reference>
<dbReference type="Proteomes" id="UP000284434">
    <property type="component" value="Unassembled WGS sequence"/>
</dbReference>
<dbReference type="EMBL" id="JAKNDN010000013">
    <property type="protein sequence ID" value="MCG4959805.1"/>
    <property type="molecule type" value="Genomic_DNA"/>
</dbReference>
<gene>
    <name evidence="4" type="ORF">DWW24_11945</name>
    <name evidence="5" type="ORF">DXA53_04860</name>
    <name evidence="2" type="ORF">L0P03_08080</name>
    <name evidence="3" type="ORF">PN645_06795</name>
</gene>
<dbReference type="EMBL" id="QRYW01000024">
    <property type="protein sequence ID" value="RGV25115.1"/>
    <property type="molecule type" value="Genomic_DNA"/>
</dbReference>
<accession>A0A3D4ZDN0</accession>
<evidence type="ECO:0000313" key="7">
    <source>
        <dbReference type="Proteomes" id="UP000284434"/>
    </source>
</evidence>
<dbReference type="PANTHER" id="PTHR30373">
    <property type="entry name" value="UPF0603 PROTEIN YGCG"/>
    <property type="match status" value="1"/>
</dbReference>
<dbReference type="OMA" id="FWESTRD"/>
<proteinExistence type="predicted"/>
<evidence type="ECO:0000313" key="3">
    <source>
        <dbReference type="EMBL" id="MDB9222715.1"/>
    </source>
</evidence>
<dbReference type="EMBL" id="JAQMRD010000006">
    <property type="protein sequence ID" value="MDB9222715.1"/>
    <property type="molecule type" value="Genomic_DNA"/>
</dbReference>
<reference evidence="6 7" key="1">
    <citation type="submission" date="2018-08" db="EMBL/GenBank/DDBJ databases">
        <title>A genome reference for cultivated species of the human gut microbiota.</title>
        <authorList>
            <person name="Zou Y."/>
            <person name="Xue W."/>
            <person name="Luo G."/>
        </authorList>
    </citation>
    <scope>NUCLEOTIDE SEQUENCE [LARGE SCALE GENOMIC DNA]</scope>
    <source>
        <strain evidence="4 6">AF14-6AC</strain>
        <strain evidence="5 7">OF03-11</strain>
    </source>
</reference>
<evidence type="ECO:0000313" key="4">
    <source>
        <dbReference type="EMBL" id="RGV25115.1"/>
    </source>
</evidence>
<dbReference type="AlphaFoldDB" id="A0A3D4ZDN0"/>
<dbReference type="RefSeq" id="WP_013613218.1">
    <property type="nucleotide sequence ID" value="NZ_BAABYK010000001.1"/>
</dbReference>
<dbReference type="PANTHER" id="PTHR30373:SF8">
    <property type="entry name" value="BLL7265 PROTEIN"/>
    <property type="match status" value="1"/>
</dbReference>
<name>A0A3D4ZDN0_9BACT</name>
<dbReference type="GeneID" id="61276282"/>